<evidence type="ECO:0000313" key="1">
    <source>
        <dbReference type="EMBL" id="GME52060.1"/>
    </source>
</evidence>
<reference evidence="1" key="1">
    <citation type="submission" date="2024-09" db="EMBL/GenBank/DDBJ databases">
        <title>Draft Genome Sequences of Neofusicoccum parvum.</title>
        <authorList>
            <person name="Ashida A."/>
            <person name="Camagna M."/>
            <person name="Tanaka A."/>
            <person name="Takemoto D."/>
        </authorList>
    </citation>
    <scope>NUCLEOTIDE SEQUENCE</scope>
    <source>
        <strain evidence="1">PPO83</strain>
    </source>
</reference>
<name>A0ACB5SPX3_9PEZI</name>
<dbReference type="Proteomes" id="UP001165186">
    <property type="component" value="Unassembled WGS sequence"/>
</dbReference>
<evidence type="ECO:0000313" key="2">
    <source>
        <dbReference type="Proteomes" id="UP001165186"/>
    </source>
</evidence>
<accession>A0ACB5SPX3</accession>
<sequence>MAGHHQFRYETTSAQAAEALQAEIRSKVVVITGISPNGLGAEAARAIFSQNPRLLILASRSQSAIDGVIELIAPGAVNIKPLILDLSRQSSVRKAASELLKLTPVVDVLINNAGVMMTPKYQTTAEGIEWQFGVNHVGHFLFTNLIMEALLRAECGPRVVSVASSAYEARGVDPENINFDNGKSYDPFAAYAQSKSANALFAVELARRYGNKGLVACSLHPGGWYKDGKPNPQVAKFKSLQQGAATLVVAAFDPSVKDHNGGYFVDCNVVHDVALHAKDPALAEKLWNLSEQLVDQKL</sequence>
<protein>
    <submittedName>
        <fullName evidence="1">Short-chain dehydrogenase</fullName>
    </submittedName>
</protein>
<dbReference type="EMBL" id="BSXG01000182">
    <property type="protein sequence ID" value="GME52060.1"/>
    <property type="molecule type" value="Genomic_DNA"/>
</dbReference>
<comment type="caution">
    <text evidence="1">The sequence shown here is derived from an EMBL/GenBank/DDBJ whole genome shotgun (WGS) entry which is preliminary data.</text>
</comment>
<gene>
    <name evidence="1" type="primary">g1973</name>
    <name evidence="1" type="ORF">NpPPO83_00001973</name>
</gene>
<organism evidence="1 2">
    <name type="scientific">Neofusicoccum parvum</name>
    <dbReference type="NCBI Taxonomy" id="310453"/>
    <lineage>
        <taxon>Eukaryota</taxon>
        <taxon>Fungi</taxon>
        <taxon>Dikarya</taxon>
        <taxon>Ascomycota</taxon>
        <taxon>Pezizomycotina</taxon>
        <taxon>Dothideomycetes</taxon>
        <taxon>Dothideomycetes incertae sedis</taxon>
        <taxon>Botryosphaeriales</taxon>
        <taxon>Botryosphaeriaceae</taxon>
        <taxon>Neofusicoccum</taxon>
    </lineage>
</organism>
<proteinExistence type="predicted"/>
<keyword evidence="2" id="KW-1185">Reference proteome</keyword>